<protein>
    <submittedName>
        <fullName evidence="2">START domain-containing protein</fullName>
    </submittedName>
</protein>
<dbReference type="InterPro" id="IPR002913">
    <property type="entry name" value="START_lipid-bd_dom"/>
</dbReference>
<dbReference type="Pfam" id="PF01852">
    <property type="entry name" value="START"/>
    <property type="match status" value="1"/>
</dbReference>
<keyword evidence="3" id="KW-1185">Reference proteome</keyword>
<dbReference type="Proteomes" id="UP000005237">
    <property type="component" value="Unassembled WGS sequence"/>
</dbReference>
<accession>A0A8R1HHN7</accession>
<name>A0A8R1HHN7_CAEJA</name>
<evidence type="ECO:0000313" key="3">
    <source>
        <dbReference type="Proteomes" id="UP000005237"/>
    </source>
</evidence>
<reference evidence="3" key="1">
    <citation type="submission" date="2010-08" db="EMBL/GenBank/DDBJ databases">
        <authorList>
            <consortium name="Caenorhabditis japonica Sequencing Consortium"/>
            <person name="Wilson R.K."/>
        </authorList>
    </citation>
    <scope>NUCLEOTIDE SEQUENCE [LARGE SCALE GENOMIC DNA]</scope>
    <source>
        <strain evidence="3">DF5081</strain>
    </source>
</reference>
<evidence type="ECO:0000259" key="1">
    <source>
        <dbReference type="Pfam" id="PF01852"/>
    </source>
</evidence>
<organism evidence="2 3">
    <name type="scientific">Caenorhabditis japonica</name>
    <dbReference type="NCBI Taxonomy" id="281687"/>
    <lineage>
        <taxon>Eukaryota</taxon>
        <taxon>Metazoa</taxon>
        <taxon>Ecdysozoa</taxon>
        <taxon>Nematoda</taxon>
        <taxon>Chromadorea</taxon>
        <taxon>Rhabditida</taxon>
        <taxon>Rhabditina</taxon>
        <taxon>Rhabditomorpha</taxon>
        <taxon>Rhabditoidea</taxon>
        <taxon>Rhabditidae</taxon>
        <taxon>Peloderinae</taxon>
        <taxon>Caenorhabditis</taxon>
    </lineage>
</organism>
<feature type="domain" description="START" evidence="1">
    <location>
        <begin position="15"/>
        <end position="80"/>
    </location>
</feature>
<sequence length="81" mass="8891">MGRLEQGIGDGSNDDGDVVFATSHGRMVTISTKLRMPPEDVIKEAWDGVQTMSQWYQNINFASRIAAPTPNFDIGTYGNNV</sequence>
<dbReference type="EnsemblMetazoa" id="CJA01893a.1">
    <property type="protein sequence ID" value="CJA01893a.1"/>
    <property type="gene ID" value="WBGene00121097"/>
</dbReference>
<dbReference type="GO" id="GO:0008289">
    <property type="term" value="F:lipid binding"/>
    <property type="evidence" value="ECO:0007669"/>
    <property type="project" value="InterPro"/>
</dbReference>
<reference evidence="2" key="2">
    <citation type="submission" date="2022-06" db="UniProtKB">
        <authorList>
            <consortium name="EnsemblMetazoa"/>
        </authorList>
    </citation>
    <scope>IDENTIFICATION</scope>
    <source>
        <strain evidence="2">DF5081</strain>
    </source>
</reference>
<dbReference type="AlphaFoldDB" id="A0A8R1HHN7"/>
<proteinExistence type="predicted"/>
<evidence type="ECO:0000313" key="2">
    <source>
        <dbReference type="EnsemblMetazoa" id="CJA01893a.1"/>
    </source>
</evidence>